<accession>A0ABP9LFI4</accession>
<dbReference type="Proteomes" id="UP001500124">
    <property type="component" value="Unassembled WGS sequence"/>
</dbReference>
<protein>
    <submittedName>
        <fullName evidence="2">Uncharacterized protein</fullName>
    </submittedName>
</protein>
<evidence type="ECO:0000313" key="3">
    <source>
        <dbReference type="Proteomes" id="UP001500124"/>
    </source>
</evidence>
<reference evidence="3" key="1">
    <citation type="journal article" date="2019" name="Int. J. Syst. Evol. Microbiol.">
        <title>The Global Catalogue of Microorganisms (GCM) 10K type strain sequencing project: providing services to taxonomists for standard genome sequencing and annotation.</title>
        <authorList>
            <consortium name="The Broad Institute Genomics Platform"/>
            <consortium name="The Broad Institute Genome Sequencing Center for Infectious Disease"/>
            <person name="Wu L."/>
            <person name="Ma J."/>
        </authorList>
    </citation>
    <scope>NUCLEOTIDE SEQUENCE [LARGE SCALE GENOMIC DNA]</scope>
    <source>
        <strain evidence="3">JCM 18410</strain>
    </source>
</reference>
<name>A0ABP9LFI4_9ACTN</name>
<evidence type="ECO:0000256" key="1">
    <source>
        <dbReference type="SAM" id="MobiDB-lite"/>
    </source>
</evidence>
<comment type="caution">
    <text evidence="2">The sequence shown here is derived from an EMBL/GenBank/DDBJ whole genome shotgun (WGS) entry which is preliminary data.</text>
</comment>
<feature type="compositionally biased region" description="Low complexity" evidence="1">
    <location>
        <begin position="11"/>
        <end position="25"/>
    </location>
</feature>
<gene>
    <name evidence="2" type="ORF">GCM10023336_68260</name>
</gene>
<organism evidence="2 3">
    <name type="scientific">Streptomyces similanensis</name>
    <dbReference type="NCBI Taxonomy" id="1274988"/>
    <lineage>
        <taxon>Bacteria</taxon>
        <taxon>Bacillati</taxon>
        <taxon>Actinomycetota</taxon>
        <taxon>Actinomycetes</taxon>
        <taxon>Kitasatosporales</taxon>
        <taxon>Streptomycetaceae</taxon>
        <taxon>Streptomyces</taxon>
    </lineage>
</organism>
<dbReference type="EMBL" id="BAABKC010000124">
    <property type="protein sequence ID" value="GAA5077474.1"/>
    <property type="molecule type" value="Genomic_DNA"/>
</dbReference>
<feature type="region of interest" description="Disordered" evidence="1">
    <location>
        <begin position="1"/>
        <end position="25"/>
    </location>
</feature>
<keyword evidence="3" id="KW-1185">Reference proteome</keyword>
<evidence type="ECO:0000313" key="2">
    <source>
        <dbReference type="EMBL" id="GAA5077474.1"/>
    </source>
</evidence>
<sequence>MTAASVMAPSEPAEPAGTAGTAGPAGPVGTDAEVVILMTLLVMRVVVLSREGTKTITVACCERLHTARYAPPYG</sequence>
<proteinExistence type="predicted"/>